<reference evidence="2 3" key="1">
    <citation type="journal article" date="2024" name="BMC Genomics">
        <title>De novo assembly and annotation of Popillia japonica's genome with initial clues to its potential as an invasive pest.</title>
        <authorList>
            <person name="Cucini C."/>
            <person name="Boschi S."/>
            <person name="Funari R."/>
            <person name="Cardaioli E."/>
            <person name="Iannotti N."/>
            <person name="Marturano G."/>
            <person name="Paoli F."/>
            <person name="Bruttini M."/>
            <person name="Carapelli A."/>
            <person name="Frati F."/>
            <person name="Nardi F."/>
        </authorList>
    </citation>
    <scope>NUCLEOTIDE SEQUENCE [LARGE SCALE GENOMIC DNA]</scope>
    <source>
        <strain evidence="2">DMR45628</strain>
    </source>
</reference>
<gene>
    <name evidence="2" type="ORF">QE152_g32543</name>
</gene>
<evidence type="ECO:0000313" key="3">
    <source>
        <dbReference type="Proteomes" id="UP001458880"/>
    </source>
</evidence>
<dbReference type="EMBL" id="JASPKY010000480">
    <property type="protein sequence ID" value="KAK9695477.1"/>
    <property type="molecule type" value="Genomic_DNA"/>
</dbReference>
<proteinExistence type="predicted"/>
<protein>
    <submittedName>
        <fullName evidence="2">Uncharacterized protein</fullName>
    </submittedName>
</protein>
<evidence type="ECO:0000256" key="1">
    <source>
        <dbReference type="SAM" id="MobiDB-lite"/>
    </source>
</evidence>
<accession>A0AAW1IYM5</accession>
<evidence type="ECO:0000313" key="2">
    <source>
        <dbReference type="EMBL" id="KAK9695477.1"/>
    </source>
</evidence>
<sequence length="118" mass="13368">MYDSTNVYKGRKNVAVTTHVALELEGKFTSTRPISILSAASLVPDEWEPILPRQVVLSRSRNNSHPDLGAAAPNGEDRIGSPPAEYKVTELEHPYAEQKENRDERNWITEGRRKRRIS</sequence>
<feature type="compositionally biased region" description="Basic and acidic residues" evidence="1">
    <location>
        <begin position="87"/>
        <end position="111"/>
    </location>
</feature>
<name>A0AAW1IYM5_POPJA</name>
<feature type="region of interest" description="Disordered" evidence="1">
    <location>
        <begin position="58"/>
        <end position="118"/>
    </location>
</feature>
<comment type="caution">
    <text evidence="2">The sequence shown here is derived from an EMBL/GenBank/DDBJ whole genome shotgun (WGS) entry which is preliminary data.</text>
</comment>
<dbReference type="Proteomes" id="UP001458880">
    <property type="component" value="Unassembled WGS sequence"/>
</dbReference>
<keyword evidence="3" id="KW-1185">Reference proteome</keyword>
<dbReference type="AlphaFoldDB" id="A0AAW1IYM5"/>
<organism evidence="2 3">
    <name type="scientific">Popillia japonica</name>
    <name type="common">Japanese beetle</name>
    <dbReference type="NCBI Taxonomy" id="7064"/>
    <lineage>
        <taxon>Eukaryota</taxon>
        <taxon>Metazoa</taxon>
        <taxon>Ecdysozoa</taxon>
        <taxon>Arthropoda</taxon>
        <taxon>Hexapoda</taxon>
        <taxon>Insecta</taxon>
        <taxon>Pterygota</taxon>
        <taxon>Neoptera</taxon>
        <taxon>Endopterygota</taxon>
        <taxon>Coleoptera</taxon>
        <taxon>Polyphaga</taxon>
        <taxon>Scarabaeiformia</taxon>
        <taxon>Scarabaeidae</taxon>
        <taxon>Rutelinae</taxon>
        <taxon>Popillia</taxon>
    </lineage>
</organism>